<evidence type="ECO:0000313" key="2">
    <source>
        <dbReference type="Proteomes" id="UP000297871"/>
    </source>
</evidence>
<comment type="caution">
    <text evidence="1">The sequence shown here is derived from an EMBL/GenBank/DDBJ whole genome shotgun (WGS) entry which is preliminary data.</text>
</comment>
<dbReference type="Proteomes" id="UP000297871">
    <property type="component" value="Unassembled WGS sequence"/>
</dbReference>
<dbReference type="RefSeq" id="WP_135615550.1">
    <property type="nucleotide sequence ID" value="NZ_RQFY01000004.1"/>
</dbReference>
<evidence type="ECO:0000313" key="1">
    <source>
        <dbReference type="EMBL" id="TGL35371.1"/>
    </source>
</evidence>
<accession>A0A4R9JBU1</accession>
<dbReference type="AlphaFoldDB" id="A0A4R9JBU1"/>
<name>A0A4R9JBU1_9LEPT</name>
<organism evidence="1 2">
    <name type="scientific">Leptospira koniambonensis</name>
    <dbReference type="NCBI Taxonomy" id="2484950"/>
    <lineage>
        <taxon>Bacteria</taxon>
        <taxon>Pseudomonadati</taxon>
        <taxon>Spirochaetota</taxon>
        <taxon>Spirochaetia</taxon>
        <taxon>Leptospirales</taxon>
        <taxon>Leptospiraceae</taxon>
        <taxon>Leptospira</taxon>
    </lineage>
</organism>
<gene>
    <name evidence="1" type="ORF">EHQ52_12975</name>
</gene>
<keyword evidence="2" id="KW-1185">Reference proteome</keyword>
<dbReference type="EMBL" id="RQFY01000004">
    <property type="protein sequence ID" value="TGL35371.1"/>
    <property type="molecule type" value="Genomic_DNA"/>
</dbReference>
<proteinExistence type="predicted"/>
<reference evidence="1" key="1">
    <citation type="journal article" date="2019" name="PLoS Negl. Trop. Dis.">
        <title>Revisiting the worldwide diversity of Leptospira species in the environment.</title>
        <authorList>
            <person name="Vincent A.T."/>
            <person name="Schiettekatte O."/>
            <person name="Bourhy P."/>
            <person name="Veyrier F.J."/>
            <person name="Picardeau M."/>
        </authorList>
    </citation>
    <scope>NUCLEOTIDE SEQUENCE [LARGE SCALE GENOMIC DNA]</scope>
    <source>
        <strain evidence="1">201800265</strain>
    </source>
</reference>
<protein>
    <submittedName>
        <fullName evidence="1">Uncharacterized protein</fullName>
    </submittedName>
</protein>
<dbReference type="OrthoDB" id="328988at2"/>
<sequence length="160" mass="18310">MIRYRLFWGILSVLFFSFVFCGSEISDSRCKTDLEKGLSIFGTVEDIHAEKAISIKESFSSGSKDLLYVPFSANIKLKEDVRNYVHHAQEGRYHREYVGWVMQNSANKSGTEKLLHFSLLANLSSSRWYDAKSGQIIPLKGILRYKKEGNEWISLGAFDN</sequence>